<keyword evidence="1" id="KW-1133">Transmembrane helix</keyword>
<keyword evidence="3" id="KW-1185">Reference proteome</keyword>
<reference evidence="2" key="1">
    <citation type="journal article" date="2020" name="Stud. Mycol.">
        <title>101 Dothideomycetes genomes: a test case for predicting lifestyles and emergence of pathogens.</title>
        <authorList>
            <person name="Haridas S."/>
            <person name="Albert R."/>
            <person name="Binder M."/>
            <person name="Bloem J."/>
            <person name="Labutti K."/>
            <person name="Salamov A."/>
            <person name="Andreopoulos B."/>
            <person name="Baker S."/>
            <person name="Barry K."/>
            <person name="Bills G."/>
            <person name="Bluhm B."/>
            <person name="Cannon C."/>
            <person name="Castanera R."/>
            <person name="Culley D."/>
            <person name="Daum C."/>
            <person name="Ezra D."/>
            <person name="Gonzalez J."/>
            <person name="Henrissat B."/>
            <person name="Kuo A."/>
            <person name="Liang C."/>
            <person name="Lipzen A."/>
            <person name="Lutzoni F."/>
            <person name="Magnuson J."/>
            <person name="Mondo S."/>
            <person name="Nolan M."/>
            <person name="Ohm R."/>
            <person name="Pangilinan J."/>
            <person name="Park H.-J."/>
            <person name="Ramirez L."/>
            <person name="Alfaro M."/>
            <person name="Sun H."/>
            <person name="Tritt A."/>
            <person name="Yoshinaga Y."/>
            <person name="Zwiers L.-H."/>
            <person name="Turgeon B."/>
            <person name="Goodwin S."/>
            <person name="Spatafora J."/>
            <person name="Crous P."/>
            <person name="Grigoriev I."/>
        </authorList>
    </citation>
    <scope>NUCLEOTIDE SEQUENCE</scope>
    <source>
        <strain evidence="2">CBS 119925</strain>
    </source>
</reference>
<gene>
    <name evidence="2" type="ORF">M011DRAFT_162455</name>
</gene>
<keyword evidence="1" id="KW-0472">Membrane</keyword>
<evidence type="ECO:0000313" key="2">
    <source>
        <dbReference type="EMBL" id="KAF2744614.1"/>
    </source>
</evidence>
<keyword evidence="1" id="KW-0812">Transmembrane</keyword>
<evidence type="ECO:0000256" key="1">
    <source>
        <dbReference type="SAM" id="Phobius"/>
    </source>
</evidence>
<proteinExistence type="predicted"/>
<organism evidence="2 3">
    <name type="scientific">Sporormia fimetaria CBS 119925</name>
    <dbReference type="NCBI Taxonomy" id="1340428"/>
    <lineage>
        <taxon>Eukaryota</taxon>
        <taxon>Fungi</taxon>
        <taxon>Dikarya</taxon>
        <taxon>Ascomycota</taxon>
        <taxon>Pezizomycotina</taxon>
        <taxon>Dothideomycetes</taxon>
        <taxon>Pleosporomycetidae</taxon>
        <taxon>Pleosporales</taxon>
        <taxon>Sporormiaceae</taxon>
        <taxon>Sporormia</taxon>
    </lineage>
</organism>
<protein>
    <submittedName>
        <fullName evidence="2">Uncharacterized protein</fullName>
    </submittedName>
</protein>
<dbReference type="Proteomes" id="UP000799440">
    <property type="component" value="Unassembled WGS sequence"/>
</dbReference>
<sequence>MLHFPWVRTCSLLFLWLSGSVRRRCSRWRALYPRVFLFLCGSVFLVSLYKIAVGRPWSMALYNPFSSLRGISVSFQARSLLDWQT</sequence>
<dbReference type="EMBL" id="MU006587">
    <property type="protein sequence ID" value="KAF2744614.1"/>
    <property type="molecule type" value="Genomic_DNA"/>
</dbReference>
<feature type="transmembrane region" description="Helical" evidence="1">
    <location>
        <begin position="32"/>
        <end position="52"/>
    </location>
</feature>
<name>A0A6A6V4H8_9PLEO</name>
<accession>A0A6A6V4H8</accession>
<dbReference type="AlphaFoldDB" id="A0A6A6V4H8"/>
<evidence type="ECO:0000313" key="3">
    <source>
        <dbReference type="Proteomes" id="UP000799440"/>
    </source>
</evidence>